<evidence type="ECO:0000313" key="4">
    <source>
        <dbReference type="EMBL" id="CAB4217697.1"/>
    </source>
</evidence>
<sequence>MAKSILNKKSLILLAKIVGVIVVFALVFRFCNRKTEGGRDAENQRLRAEIARVTKDAEYWYNSAQNLQSSIDNHQARIEVYQGERVRIVKQKVIVHEKYDAMADAVYSLDDQAAIDSFSDWADNPPD</sequence>
<gene>
    <name evidence="2" type="ORF">UFOVP1127_68</name>
    <name evidence="3" type="ORF">UFOVP1242_6</name>
    <name evidence="4" type="ORF">UFOVP1492_66</name>
    <name evidence="5" type="ORF">UFOVP1580_95</name>
</gene>
<evidence type="ECO:0000313" key="2">
    <source>
        <dbReference type="EMBL" id="CAB4185417.1"/>
    </source>
</evidence>
<keyword evidence="1" id="KW-1133">Transmembrane helix</keyword>
<evidence type="ECO:0000256" key="1">
    <source>
        <dbReference type="SAM" id="Phobius"/>
    </source>
</evidence>
<protein>
    <submittedName>
        <fullName evidence="3">Uncharacterized protein</fullName>
    </submittedName>
</protein>
<organism evidence="3">
    <name type="scientific">uncultured Caudovirales phage</name>
    <dbReference type="NCBI Taxonomy" id="2100421"/>
    <lineage>
        <taxon>Viruses</taxon>
        <taxon>Duplodnaviria</taxon>
        <taxon>Heunggongvirae</taxon>
        <taxon>Uroviricota</taxon>
        <taxon>Caudoviricetes</taxon>
        <taxon>Peduoviridae</taxon>
        <taxon>Maltschvirus</taxon>
        <taxon>Maltschvirus maltsch</taxon>
    </lineage>
</organism>
<accession>A0A6J5RHD5</accession>
<dbReference type="EMBL" id="LR798430">
    <property type="protein sequence ID" value="CAB5231508.1"/>
    <property type="molecule type" value="Genomic_DNA"/>
</dbReference>
<proteinExistence type="predicted"/>
<dbReference type="EMBL" id="LR797075">
    <property type="protein sequence ID" value="CAB4185417.1"/>
    <property type="molecule type" value="Genomic_DNA"/>
</dbReference>
<keyword evidence="1" id="KW-0812">Transmembrane</keyword>
<name>A0A6J5RHD5_9CAUD</name>
<keyword evidence="1" id="KW-0472">Membrane</keyword>
<feature type="transmembrane region" description="Helical" evidence="1">
    <location>
        <begin position="12"/>
        <end position="30"/>
    </location>
</feature>
<reference evidence="3" key="1">
    <citation type="submission" date="2020-05" db="EMBL/GenBank/DDBJ databases">
        <authorList>
            <person name="Chiriac C."/>
            <person name="Salcher M."/>
            <person name="Ghai R."/>
            <person name="Kavagutti S V."/>
        </authorList>
    </citation>
    <scope>NUCLEOTIDE SEQUENCE</scope>
</reference>
<evidence type="ECO:0000313" key="5">
    <source>
        <dbReference type="EMBL" id="CAB5231508.1"/>
    </source>
</evidence>
<evidence type="ECO:0000313" key="3">
    <source>
        <dbReference type="EMBL" id="CAB4193001.1"/>
    </source>
</evidence>
<dbReference type="EMBL" id="LR797197">
    <property type="protein sequence ID" value="CAB4193001.1"/>
    <property type="molecule type" value="Genomic_DNA"/>
</dbReference>
<dbReference type="EMBL" id="LR797450">
    <property type="protein sequence ID" value="CAB4217697.1"/>
    <property type="molecule type" value="Genomic_DNA"/>
</dbReference>